<dbReference type="Proteomes" id="UP000317093">
    <property type="component" value="Chromosome"/>
</dbReference>
<dbReference type="InterPro" id="IPR051680">
    <property type="entry name" value="ATP-dep_Glu-Cys_Ligase-2"/>
</dbReference>
<dbReference type="InterPro" id="IPR016450">
    <property type="entry name" value="UCP005522"/>
</dbReference>
<dbReference type="PIRSF" id="PIRSF005522">
    <property type="entry name" value="UCP005522"/>
    <property type="match status" value="1"/>
</dbReference>
<dbReference type="InterPro" id="IPR025841">
    <property type="entry name" value="CP_ATPgrasp_2"/>
</dbReference>
<dbReference type="SUPFAM" id="SSF56059">
    <property type="entry name" value="Glutathione synthetase ATP-binding domain-like"/>
    <property type="match status" value="1"/>
</dbReference>
<dbReference type="EMBL" id="CP036279">
    <property type="protein sequence ID" value="QDU64442.1"/>
    <property type="molecule type" value="Genomic_DNA"/>
</dbReference>
<keyword evidence="4" id="KW-1185">Reference proteome</keyword>
<organism evidence="3 4">
    <name type="scientific">Kolteria novifilia</name>
    <dbReference type="NCBI Taxonomy" id="2527975"/>
    <lineage>
        <taxon>Bacteria</taxon>
        <taxon>Pseudomonadati</taxon>
        <taxon>Planctomycetota</taxon>
        <taxon>Planctomycetia</taxon>
        <taxon>Kolteriales</taxon>
        <taxon>Kolteriaceae</taxon>
        <taxon>Kolteria</taxon>
    </lineage>
</organism>
<dbReference type="AlphaFoldDB" id="A0A518BBU4"/>
<dbReference type="Pfam" id="PF14403">
    <property type="entry name" value="CP_ATPgrasp_2"/>
    <property type="match status" value="1"/>
</dbReference>
<feature type="compositionally biased region" description="Low complexity" evidence="1">
    <location>
        <begin position="489"/>
        <end position="501"/>
    </location>
</feature>
<evidence type="ECO:0000256" key="1">
    <source>
        <dbReference type="SAM" id="MobiDB-lite"/>
    </source>
</evidence>
<protein>
    <recommendedName>
        <fullName evidence="2">Circularly permuted ATP-grasp type 2 domain-containing protein</fullName>
    </recommendedName>
</protein>
<dbReference type="KEGG" id="knv:Pan216_53320"/>
<dbReference type="Gene3D" id="3.40.50.11290">
    <property type="match status" value="1"/>
</dbReference>
<evidence type="ECO:0000313" key="3">
    <source>
        <dbReference type="EMBL" id="QDU64442.1"/>
    </source>
</evidence>
<dbReference type="PANTHER" id="PTHR34595:SF7">
    <property type="entry name" value="SLL1039 PROTEIN"/>
    <property type="match status" value="1"/>
</dbReference>
<proteinExistence type="predicted"/>
<gene>
    <name evidence="3" type="ORF">Pan216_53320</name>
</gene>
<reference evidence="3 4" key="1">
    <citation type="submission" date="2019-02" db="EMBL/GenBank/DDBJ databases">
        <title>Deep-cultivation of Planctomycetes and their phenomic and genomic characterization uncovers novel biology.</title>
        <authorList>
            <person name="Wiegand S."/>
            <person name="Jogler M."/>
            <person name="Boedeker C."/>
            <person name="Pinto D."/>
            <person name="Vollmers J."/>
            <person name="Rivas-Marin E."/>
            <person name="Kohn T."/>
            <person name="Peeters S.H."/>
            <person name="Heuer A."/>
            <person name="Rast P."/>
            <person name="Oberbeckmann S."/>
            <person name="Bunk B."/>
            <person name="Jeske O."/>
            <person name="Meyerdierks A."/>
            <person name="Storesund J.E."/>
            <person name="Kallscheuer N."/>
            <person name="Luecker S."/>
            <person name="Lage O.M."/>
            <person name="Pohl T."/>
            <person name="Merkel B.J."/>
            <person name="Hornburger P."/>
            <person name="Mueller R.-W."/>
            <person name="Bruemmer F."/>
            <person name="Labrenz M."/>
            <person name="Spormann A.M."/>
            <person name="Op den Camp H."/>
            <person name="Overmann J."/>
            <person name="Amann R."/>
            <person name="Jetten M.S.M."/>
            <person name="Mascher T."/>
            <person name="Medema M.H."/>
            <person name="Devos D.P."/>
            <person name="Kaster A.-K."/>
            <person name="Ovreas L."/>
            <person name="Rohde M."/>
            <person name="Galperin M.Y."/>
            <person name="Jogler C."/>
        </authorList>
    </citation>
    <scope>NUCLEOTIDE SEQUENCE [LARGE SCALE GENOMIC DNA]</scope>
    <source>
        <strain evidence="3 4">Pan216</strain>
    </source>
</reference>
<dbReference type="RefSeq" id="WP_419192991.1">
    <property type="nucleotide sequence ID" value="NZ_CP036279.1"/>
</dbReference>
<evidence type="ECO:0000259" key="2">
    <source>
        <dbReference type="Pfam" id="PF14403"/>
    </source>
</evidence>
<feature type="domain" description="Circularly permuted ATP-grasp type 2" evidence="2">
    <location>
        <begin position="78"/>
        <end position="453"/>
    </location>
</feature>
<feature type="region of interest" description="Disordered" evidence="1">
    <location>
        <begin position="461"/>
        <end position="501"/>
    </location>
</feature>
<name>A0A518BBU4_9BACT</name>
<sequence length="501" mass="55742">MSFGTYPTESIYDEIFDTSGQPREICTSFVRRLESIPDGELEQRQRAADLIMRDMGITFAVYGHEAGTEKVWPCDLVPRIIDGEEWAQVEQGLKQRITALNLFIDDIYNDQKIIKDGIIPEQLIRSSSTFQKACVGFRPPAGVWCHISGIDLVRNHDGRIYVLEDNLRCPSGVSYVLENREVMKRTFPHVFEGMAVAPIEGYPERLLEALLSCAPPHAPEPTAVVLSPGIYNSAYFEHTFLAQQMGVELVQPTDLIVSDGYVHMRTTRGLKRVDVIYRRIDDEFLDPACFRSDSCLGVEDLMQVYFEGRVTLANAPGTGVADDKAVYAFVPEIISYYLGEDPILNNVPTYVCSNDKERDYVIGHLDELVVKPTNESGGYGILMGPQSTKAERDRYAEEIRANPRNYIAQPMLKLSTVPTLIGGKLQPRHVDLRPFVLCGEDVFVLPGGLTRVALREGSMVVNSSQGGGSKDTWVLRKTNGKHDPASAIPSSQSQEQGSPSC</sequence>
<dbReference type="Gene3D" id="3.30.1490.270">
    <property type="match status" value="1"/>
</dbReference>
<evidence type="ECO:0000313" key="4">
    <source>
        <dbReference type="Proteomes" id="UP000317093"/>
    </source>
</evidence>
<accession>A0A518BBU4</accession>
<dbReference type="PANTHER" id="PTHR34595">
    <property type="entry name" value="BLR5612 PROTEIN"/>
    <property type="match status" value="1"/>
</dbReference>